<keyword evidence="2" id="KW-1185">Reference proteome</keyword>
<comment type="caution">
    <text evidence="1">The sequence shown here is derived from an EMBL/GenBank/DDBJ whole genome shotgun (WGS) entry which is preliminary data.</text>
</comment>
<evidence type="ECO:0000313" key="1">
    <source>
        <dbReference type="EMBL" id="KAF5389886.1"/>
    </source>
</evidence>
<accession>A0A8H5MDQ0</accession>
<dbReference type="AlphaFoldDB" id="A0A8H5MDQ0"/>
<reference evidence="1 2" key="1">
    <citation type="journal article" date="2020" name="ISME J.">
        <title>Uncovering the hidden diversity of litter-decomposition mechanisms in mushroom-forming fungi.</title>
        <authorList>
            <person name="Floudas D."/>
            <person name="Bentzer J."/>
            <person name="Ahren D."/>
            <person name="Johansson T."/>
            <person name="Persson P."/>
            <person name="Tunlid A."/>
        </authorList>
    </citation>
    <scope>NUCLEOTIDE SEQUENCE [LARGE SCALE GENOMIC DNA]</scope>
    <source>
        <strain evidence="1 2">CBS 406.79</strain>
    </source>
</reference>
<dbReference type="EMBL" id="JAACJN010000019">
    <property type="protein sequence ID" value="KAF5389886.1"/>
    <property type="molecule type" value="Genomic_DNA"/>
</dbReference>
<dbReference type="Proteomes" id="UP000518752">
    <property type="component" value="Unassembled WGS sequence"/>
</dbReference>
<gene>
    <name evidence="1" type="ORF">D9757_003634</name>
</gene>
<organism evidence="1 2">
    <name type="scientific">Collybiopsis confluens</name>
    <dbReference type="NCBI Taxonomy" id="2823264"/>
    <lineage>
        <taxon>Eukaryota</taxon>
        <taxon>Fungi</taxon>
        <taxon>Dikarya</taxon>
        <taxon>Basidiomycota</taxon>
        <taxon>Agaricomycotina</taxon>
        <taxon>Agaricomycetes</taxon>
        <taxon>Agaricomycetidae</taxon>
        <taxon>Agaricales</taxon>
        <taxon>Marasmiineae</taxon>
        <taxon>Omphalotaceae</taxon>
        <taxon>Collybiopsis</taxon>
    </lineage>
</organism>
<evidence type="ECO:0000313" key="2">
    <source>
        <dbReference type="Proteomes" id="UP000518752"/>
    </source>
</evidence>
<protein>
    <submittedName>
        <fullName evidence="1">Uncharacterized protein</fullName>
    </submittedName>
</protein>
<name>A0A8H5MDQ0_9AGAR</name>
<proteinExistence type="predicted"/>
<sequence length="63" mass="7083">MPKDIVSPWGSEAVMGGPDDQLVVEALPRRKDDTNDLTFNLRPQTRSCIVDLRFALQGKARTR</sequence>